<feature type="region of interest" description="Disordered" evidence="2">
    <location>
        <begin position="474"/>
        <end position="596"/>
    </location>
</feature>
<dbReference type="PANTHER" id="PTHR37423">
    <property type="entry name" value="SOLUBLE LYTIC MUREIN TRANSGLYCOSYLASE-RELATED"/>
    <property type="match status" value="1"/>
</dbReference>
<dbReference type="InterPro" id="IPR008258">
    <property type="entry name" value="Transglycosylase_SLT_dom_1"/>
</dbReference>
<dbReference type="InterPro" id="IPR018392">
    <property type="entry name" value="LysM"/>
</dbReference>
<dbReference type="Gene3D" id="1.10.530.10">
    <property type="match status" value="1"/>
</dbReference>
<organism evidence="5 6">
    <name type="scientific">Piscinibacter koreensis</name>
    <dbReference type="NCBI Taxonomy" id="2742824"/>
    <lineage>
        <taxon>Bacteria</taxon>
        <taxon>Pseudomonadati</taxon>
        <taxon>Pseudomonadota</taxon>
        <taxon>Betaproteobacteria</taxon>
        <taxon>Burkholderiales</taxon>
        <taxon>Sphaerotilaceae</taxon>
        <taxon>Piscinibacter</taxon>
    </lineage>
</organism>
<comment type="caution">
    <text evidence="5">The sequence shown here is derived from an EMBL/GenBank/DDBJ whole genome shotgun (WGS) entry which is preliminary data.</text>
</comment>
<dbReference type="InterPro" id="IPR023346">
    <property type="entry name" value="Lysozyme-like_dom_sf"/>
</dbReference>
<dbReference type="CDD" id="cd00118">
    <property type="entry name" value="LysM"/>
    <property type="match status" value="1"/>
</dbReference>
<comment type="similarity">
    <text evidence="1">Belongs to the transglycosylase Slt family.</text>
</comment>
<evidence type="ECO:0000259" key="4">
    <source>
        <dbReference type="Pfam" id="PF01476"/>
    </source>
</evidence>
<feature type="compositionally biased region" description="Low complexity" evidence="2">
    <location>
        <begin position="559"/>
        <end position="569"/>
    </location>
</feature>
<gene>
    <name evidence="5" type="ORF">HQN59_18355</name>
</gene>
<evidence type="ECO:0000256" key="2">
    <source>
        <dbReference type="SAM" id="MobiDB-lite"/>
    </source>
</evidence>
<evidence type="ECO:0000313" key="6">
    <source>
        <dbReference type="Proteomes" id="UP000529637"/>
    </source>
</evidence>
<dbReference type="GO" id="GO:0016020">
    <property type="term" value="C:membrane"/>
    <property type="evidence" value="ECO:0007669"/>
    <property type="project" value="InterPro"/>
</dbReference>
<dbReference type="AlphaFoldDB" id="A0A7Y6TY15"/>
<evidence type="ECO:0000313" key="5">
    <source>
        <dbReference type="EMBL" id="NUZ07729.1"/>
    </source>
</evidence>
<dbReference type="SUPFAM" id="SSF53955">
    <property type="entry name" value="Lysozyme-like"/>
    <property type="match status" value="1"/>
</dbReference>
<dbReference type="GO" id="GO:0008933">
    <property type="term" value="F:peptidoglycan lytic transglycosylase activity"/>
    <property type="evidence" value="ECO:0007669"/>
    <property type="project" value="InterPro"/>
</dbReference>
<feature type="domain" description="LysM" evidence="4">
    <location>
        <begin position="428"/>
        <end position="451"/>
    </location>
</feature>
<keyword evidence="6" id="KW-1185">Reference proteome</keyword>
<dbReference type="PANTHER" id="PTHR37423:SF2">
    <property type="entry name" value="MEMBRANE-BOUND LYTIC MUREIN TRANSGLYCOSYLASE C"/>
    <property type="match status" value="1"/>
</dbReference>
<dbReference type="PROSITE" id="PS00922">
    <property type="entry name" value="TRANSGLYCOSYLASE"/>
    <property type="match status" value="1"/>
</dbReference>
<dbReference type="CDD" id="cd16894">
    <property type="entry name" value="MltD-like"/>
    <property type="match status" value="1"/>
</dbReference>
<evidence type="ECO:0000259" key="3">
    <source>
        <dbReference type="Pfam" id="PF01464"/>
    </source>
</evidence>
<dbReference type="EMBL" id="JABWMJ010000009">
    <property type="protein sequence ID" value="NUZ07729.1"/>
    <property type="molecule type" value="Genomic_DNA"/>
</dbReference>
<sequence length="596" mass="64925">MSLLLAACAITPPDPTSPDSYRETAPSKTPAITTPTPGTGLVLPPQAPAQAPVPIDPVRPEVPVDMSGRNTQVDLWERVRRNFGMPDLDNPLVRDSENWYSSRPDYVARMTARSSRYLFHIVEEIERRGMPSELALLPFIESAFNPQAMSSAAASGMWQFIPSTGRDYSLKQNMFRDDRRDVLASTRAALDYLQRLYGMFGDWQLALAAYNWGEGSVQRAVNKNKRDGLPTDYSSLRMPAETAQYVPKLQAVKNIIANPAAFGLQLPALHNHPYFVAVPIERDIDVAVAARIAGLPLDEFKALNPQMNKPVILAAATQQVLLPYDNANQFVRELPRYTGPLASWTAWVVPRTMRAAEAAQEVGMVEEELREINRIPARMLIRSGSTLLVARSEARMSDVALHIADNATMSLAPDVPPLRRITVRAGRRDSVSSIAHRFRLSPQKVADWNDVRVGATFRRGESVVLFVPQGSALARQASDDDDDRRSSTSVPARDVVRTSTAERSNPGPRSTPAAARHAPTVERTAKAPTRASRVASTGAPAARPSSVKAARAAADKPVRSAGRGASSDGGTREARAAAKGSLKVAAPRARTARSAR</sequence>
<feature type="domain" description="Transglycosylase SLT" evidence="3">
    <location>
        <begin position="127"/>
        <end position="226"/>
    </location>
</feature>
<proteinExistence type="inferred from homology"/>
<dbReference type="Pfam" id="PF01464">
    <property type="entry name" value="SLT"/>
    <property type="match status" value="1"/>
</dbReference>
<name>A0A7Y6TY15_9BURK</name>
<dbReference type="InterPro" id="IPR000189">
    <property type="entry name" value="Transglyc_AS"/>
</dbReference>
<dbReference type="Proteomes" id="UP000529637">
    <property type="component" value="Unassembled WGS sequence"/>
</dbReference>
<evidence type="ECO:0000256" key="1">
    <source>
        <dbReference type="ARBA" id="ARBA00007734"/>
    </source>
</evidence>
<reference evidence="5 6" key="1">
    <citation type="submission" date="2020-06" db="EMBL/GenBank/DDBJ databases">
        <title>Schlegella sp. ID0723 isolated from air conditioner.</title>
        <authorList>
            <person name="Kim D.Y."/>
            <person name="Kim D.-U."/>
        </authorList>
    </citation>
    <scope>NUCLEOTIDE SEQUENCE [LARGE SCALE GENOMIC DNA]</scope>
    <source>
        <strain evidence="5 6">ID0723</strain>
    </source>
</reference>
<protein>
    <submittedName>
        <fullName evidence="5">Transglycosylase SLT domain-containing protein</fullName>
    </submittedName>
</protein>
<feature type="region of interest" description="Disordered" evidence="2">
    <location>
        <begin position="8"/>
        <end position="37"/>
    </location>
</feature>
<dbReference type="Pfam" id="PF01476">
    <property type="entry name" value="LysM"/>
    <property type="match status" value="1"/>
</dbReference>
<dbReference type="GO" id="GO:0000270">
    <property type="term" value="P:peptidoglycan metabolic process"/>
    <property type="evidence" value="ECO:0007669"/>
    <property type="project" value="InterPro"/>
</dbReference>
<accession>A0A7Y6TY15</accession>